<feature type="transmembrane region" description="Helical" evidence="6">
    <location>
        <begin position="156"/>
        <end position="178"/>
    </location>
</feature>
<feature type="transmembrane region" description="Helical" evidence="6">
    <location>
        <begin position="14"/>
        <end position="31"/>
    </location>
</feature>
<feature type="transmembrane region" description="Helical" evidence="6">
    <location>
        <begin position="253"/>
        <end position="272"/>
    </location>
</feature>
<feature type="transmembrane region" description="Helical" evidence="6">
    <location>
        <begin position="130"/>
        <end position="151"/>
    </location>
</feature>
<keyword evidence="5 6" id="KW-0472">Membrane</keyword>
<dbReference type="NCBIfam" id="TIGR03144">
    <property type="entry name" value="cytochr_II_ccsB"/>
    <property type="match status" value="1"/>
</dbReference>
<evidence type="ECO:0000256" key="3">
    <source>
        <dbReference type="ARBA" id="ARBA00022748"/>
    </source>
</evidence>
<accession>A0ABY8QRL4</accession>
<dbReference type="RefSeq" id="WP_349637741.1">
    <property type="nucleotide sequence ID" value="NZ_CP090958.1"/>
</dbReference>
<feature type="transmembrane region" description="Helical" evidence="6">
    <location>
        <begin position="190"/>
        <end position="218"/>
    </location>
</feature>
<keyword evidence="4 6" id="KW-1133">Transmembrane helix</keyword>
<evidence type="ECO:0000313" key="8">
    <source>
        <dbReference type="EMBL" id="WGW10959.1"/>
    </source>
</evidence>
<evidence type="ECO:0000256" key="4">
    <source>
        <dbReference type="ARBA" id="ARBA00022989"/>
    </source>
</evidence>
<gene>
    <name evidence="8" type="primary">ccsB</name>
    <name evidence="8" type="ORF">LWF01_12690</name>
</gene>
<dbReference type="InterPro" id="IPR017562">
    <property type="entry name" value="Cyt_c_biogenesis_CcsA"/>
</dbReference>
<organism evidence="8 9">
    <name type="scientific">Saxibacter everestensis</name>
    <dbReference type="NCBI Taxonomy" id="2909229"/>
    <lineage>
        <taxon>Bacteria</taxon>
        <taxon>Bacillati</taxon>
        <taxon>Actinomycetota</taxon>
        <taxon>Actinomycetes</taxon>
        <taxon>Micrococcales</taxon>
        <taxon>Brevibacteriaceae</taxon>
        <taxon>Saxibacter</taxon>
    </lineage>
</organism>
<feature type="transmembrane region" description="Helical" evidence="6">
    <location>
        <begin position="314"/>
        <end position="335"/>
    </location>
</feature>
<name>A0ABY8QRL4_9MICO</name>
<feature type="domain" description="Cytochrome c assembly protein" evidence="7">
    <location>
        <begin position="127"/>
        <end position="339"/>
    </location>
</feature>
<sequence length="345" mass="37554">MSTYEALAGWSNTLVYSTMTVYMIAFVCYAFDMVGGSKRTVEVMGSHPAERKRDLVSAGATGRPGRITARFDGAKSGNAATNDGTAGEASEPVRRLARVATGLTALGALLHLGAVVTRGLSVTRVPWGNMYEFCLTASMLLAVVYLVVLFIRDLRFLGTFVTGFALLMLGIGMIAFYTPAAELVPALQSYWLVIHVSVATLASALLALAFALSTLQLLQTYRENRSSSVKRPPMAFLNGVPGSAELENVSYRIAAVGFVLWTFTLIAGAIWAEAAWGRYWGWDTKEVWTFVIWVVYASYLHARATRGWSSNRIAILSIVGFLCVVFNFTVVNVYFNGLHAYSGLD</sequence>
<evidence type="ECO:0000259" key="7">
    <source>
        <dbReference type="Pfam" id="PF01578"/>
    </source>
</evidence>
<dbReference type="EMBL" id="CP090958">
    <property type="protein sequence ID" value="WGW10959.1"/>
    <property type="molecule type" value="Genomic_DNA"/>
</dbReference>
<feature type="transmembrane region" description="Helical" evidence="6">
    <location>
        <begin position="287"/>
        <end position="302"/>
    </location>
</feature>
<evidence type="ECO:0000313" key="9">
    <source>
        <dbReference type="Proteomes" id="UP001209083"/>
    </source>
</evidence>
<dbReference type="Pfam" id="PF01578">
    <property type="entry name" value="Cytochrom_C_asm"/>
    <property type="match status" value="1"/>
</dbReference>
<dbReference type="InterPro" id="IPR045062">
    <property type="entry name" value="Cyt_c_biogenesis_CcsA/CcmC"/>
</dbReference>
<dbReference type="Proteomes" id="UP001209083">
    <property type="component" value="Chromosome"/>
</dbReference>
<evidence type="ECO:0000256" key="6">
    <source>
        <dbReference type="SAM" id="Phobius"/>
    </source>
</evidence>
<evidence type="ECO:0000256" key="5">
    <source>
        <dbReference type="ARBA" id="ARBA00023136"/>
    </source>
</evidence>
<keyword evidence="2 6" id="KW-0812">Transmembrane</keyword>
<dbReference type="InterPro" id="IPR002541">
    <property type="entry name" value="Cyt_c_assembly"/>
</dbReference>
<dbReference type="PANTHER" id="PTHR30071">
    <property type="entry name" value="HEME EXPORTER PROTEIN C"/>
    <property type="match status" value="1"/>
</dbReference>
<keyword evidence="9" id="KW-1185">Reference proteome</keyword>
<evidence type="ECO:0000256" key="1">
    <source>
        <dbReference type="ARBA" id="ARBA00004141"/>
    </source>
</evidence>
<keyword evidence="3" id="KW-0201">Cytochrome c-type biogenesis</keyword>
<dbReference type="PANTHER" id="PTHR30071:SF1">
    <property type="entry name" value="CYTOCHROME B_B6 PROTEIN-RELATED"/>
    <property type="match status" value="1"/>
</dbReference>
<proteinExistence type="predicted"/>
<feature type="transmembrane region" description="Helical" evidence="6">
    <location>
        <begin position="99"/>
        <end position="118"/>
    </location>
</feature>
<reference evidence="8 9" key="1">
    <citation type="submission" date="2023-05" db="EMBL/GenBank/DDBJ databases">
        <title>Lithophilousrod everest ZFBP1038 complete genpme.</title>
        <authorList>
            <person name="Tian M."/>
        </authorList>
    </citation>
    <scope>NUCLEOTIDE SEQUENCE [LARGE SCALE GENOMIC DNA]</scope>
    <source>
        <strain evidence="8 9">ZFBP1038</strain>
    </source>
</reference>
<comment type="subcellular location">
    <subcellularLocation>
        <location evidence="1">Membrane</location>
        <topology evidence="1">Multi-pass membrane protein</topology>
    </subcellularLocation>
</comment>
<evidence type="ECO:0000256" key="2">
    <source>
        <dbReference type="ARBA" id="ARBA00022692"/>
    </source>
</evidence>
<protein>
    <submittedName>
        <fullName evidence="8">C-type cytochrome biogenesis protein CcsB</fullName>
    </submittedName>
</protein>